<protein>
    <submittedName>
        <fullName evidence="1">Uncharacterized protein</fullName>
    </submittedName>
</protein>
<evidence type="ECO:0000313" key="1">
    <source>
        <dbReference type="EMBL" id="EKC36735.1"/>
    </source>
</evidence>
<dbReference type="AlphaFoldDB" id="K1R679"/>
<name>K1R679_MAGGI</name>
<organism evidence="1">
    <name type="scientific">Magallana gigas</name>
    <name type="common">Pacific oyster</name>
    <name type="synonym">Crassostrea gigas</name>
    <dbReference type="NCBI Taxonomy" id="29159"/>
    <lineage>
        <taxon>Eukaryota</taxon>
        <taxon>Metazoa</taxon>
        <taxon>Spiralia</taxon>
        <taxon>Lophotrochozoa</taxon>
        <taxon>Mollusca</taxon>
        <taxon>Bivalvia</taxon>
        <taxon>Autobranchia</taxon>
        <taxon>Pteriomorphia</taxon>
        <taxon>Ostreida</taxon>
        <taxon>Ostreoidea</taxon>
        <taxon>Ostreidae</taxon>
        <taxon>Magallana</taxon>
    </lineage>
</organism>
<dbReference type="EMBL" id="JH819166">
    <property type="protein sequence ID" value="EKC36735.1"/>
    <property type="molecule type" value="Genomic_DNA"/>
</dbReference>
<accession>K1R679</accession>
<gene>
    <name evidence="1" type="ORF">CGI_10024967</name>
</gene>
<dbReference type="InParanoid" id="K1R679"/>
<reference evidence="1" key="1">
    <citation type="journal article" date="2012" name="Nature">
        <title>The oyster genome reveals stress adaptation and complexity of shell formation.</title>
        <authorList>
            <person name="Zhang G."/>
            <person name="Fang X."/>
            <person name="Guo X."/>
            <person name="Li L."/>
            <person name="Luo R."/>
            <person name="Xu F."/>
            <person name="Yang P."/>
            <person name="Zhang L."/>
            <person name="Wang X."/>
            <person name="Qi H."/>
            <person name="Xiong Z."/>
            <person name="Que H."/>
            <person name="Xie Y."/>
            <person name="Holland P.W."/>
            <person name="Paps J."/>
            <person name="Zhu Y."/>
            <person name="Wu F."/>
            <person name="Chen Y."/>
            <person name="Wang J."/>
            <person name="Peng C."/>
            <person name="Meng J."/>
            <person name="Yang L."/>
            <person name="Liu J."/>
            <person name="Wen B."/>
            <person name="Zhang N."/>
            <person name="Huang Z."/>
            <person name="Zhu Q."/>
            <person name="Feng Y."/>
            <person name="Mount A."/>
            <person name="Hedgecock D."/>
            <person name="Xu Z."/>
            <person name="Liu Y."/>
            <person name="Domazet-Loso T."/>
            <person name="Du Y."/>
            <person name="Sun X."/>
            <person name="Zhang S."/>
            <person name="Liu B."/>
            <person name="Cheng P."/>
            <person name="Jiang X."/>
            <person name="Li J."/>
            <person name="Fan D."/>
            <person name="Wang W."/>
            <person name="Fu W."/>
            <person name="Wang T."/>
            <person name="Wang B."/>
            <person name="Zhang J."/>
            <person name="Peng Z."/>
            <person name="Li Y."/>
            <person name="Li N."/>
            <person name="Wang J."/>
            <person name="Chen M."/>
            <person name="He Y."/>
            <person name="Tan F."/>
            <person name="Song X."/>
            <person name="Zheng Q."/>
            <person name="Huang R."/>
            <person name="Yang H."/>
            <person name="Du X."/>
            <person name="Chen L."/>
            <person name="Yang M."/>
            <person name="Gaffney P.M."/>
            <person name="Wang S."/>
            <person name="Luo L."/>
            <person name="She Z."/>
            <person name="Ming Y."/>
            <person name="Huang W."/>
            <person name="Zhang S."/>
            <person name="Huang B."/>
            <person name="Zhang Y."/>
            <person name="Qu T."/>
            <person name="Ni P."/>
            <person name="Miao G."/>
            <person name="Wang J."/>
            <person name="Wang Q."/>
            <person name="Steinberg C.E."/>
            <person name="Wang H."/>
            <person name="Li N."/>
            <person name="Qian L."/>
            <person name="Zhang G."/>
            <person name="Li Y."/>
            <person name="Yang H."/>
            <person name="Liu X."/>
            <person name="Wang J."/>
            <person name="Yin Y."/>
            <person name="Wang J."/>
        </authorList>
    </citation>
    <scope>NUCLEOTIDE SEQUENCE [LARGE SCALE GENOMIC DNA]</scope>
    <source>
        <strain evidence="1">05x7-T-G4-1.051#20</strain>
    </source>
</reference>
<proteinExistence type="predicted"/>
<dbReference type="HOGENOM" id="CLU_2514862_0_0_1"/>
<sequence length="85" mass="9570">MTGNHVVAAKEDIDRRKTTITSLLIIIIMTSTISIKVLQDLPKRIGRQNLWCNTKNSHYKGFIMKKLIVYETRTATACIGIPIGI</sequence>